<reference evidence="4" key="1">
    <citation type="journal article" date="2021" name="PeerJ">
        <title>Extensive microbial diversity within the chicken gut microbiome revealed by metagenomics and culture.</title>
        <authorList>
            <person name="Gilroy R."/>
            <person name="Ravi A."/>
            <person name="Getino M."/>
            <person name="Pursley I."/>
            <person name="Horton D.L."/>
            <person name="Alikhan N.F."/>
            <person name="Baker D."/>
            <person name="Gharbi K."/>
            <person name="Hall N."/>
            <person name="Watson M."/>
            <person name="Adriaenssens E.M."/>
            <person name="Foster-Nyarko E."/>
            <person name="Jarju S."/>
            <person name="Secka A."/>
            <person name="Antonio M."/>
            <person name="Oren A."/>
            <person name="Chaudhuri R.R."/>
            <person name="La Ragione R."/>
            <person name="Hildebrand F."/>
            <person name="Pallen M.J."/>
        </authorList>
    </citation>
    <scope>NUCLEOTIDE SEQUENCE</scope>
    <source>
        <strain evidence="4">ChiBcec8-13705</strain>
    </source>
</reference>
<evidence type="ECO:0000313" key="5">
    <source>
        <dbReference type="Proteomes" id="UP000886803"/>
    </source>
</evidence>
<feature type="transmembrane region" description="Helical" evidence="2">
    <location>
        <begin position="75"/>
        <end position="97"/>
    </location>
</feature>
<dbReference type="InterPro" id="IPR025436">
    <property type="entry name" value="DUF4179"/>
</dbReference>
<evidence type="ECO:0000256" key="2">
    <source>
        <dbReference type="SAM" id="Phobius"/>
    </source>
</evidence>
<name>A0A9D2M641_9FIRM</name>
<reference evidence="4" key="2">
    <citation type="submission" date="2021-04" db="EMBL/GenBank/DDBJ databases">
        <authorList>
            <person name="Gilroy R."/>
        </authorList>
    </citation>
    <scope>NUCLEOTIDE SEQUENCE</scope>
    <source>
        <strain evidence="4">ChiBcec8-13705</strain>
    </source>
</reference>
<keyword evidence="2" id="KW-0472">Membrane</keyword>
<dbReference type="Pfam" id="PF13786">
    <property type="entry name" value="DUF4179"/>
    <property type="match status" value="1"/>
</dbReference>
<dbReference type="Proteomes" id="UP000886803">
    <property type="component" value="Unassembled WGS sequence"/>
</dbReference>
<evidence type="ECO:0000256" key="1">
    <source>
        <dbReference type="SAM" id="MobiDB-lite"/>
    </source>
</evidence>
<evidence type="ECO:0000259" key="3">
    <source>
        <dbReference type="Pfam" id="PF13786"/>
    </source>
</evidence>
<gene>
    <name evidence="4" type="ORF">H9945_05320</name>
</gene>
<protein>
    <submittedName>
        <fullName evidence="4">DUF4179 domain-containing protein</fullName>
    </submittedName>
</protein>
<keyword evidence="2" id="KW-0812">Transmembrane</keyword>
<proteinExistence type="predicted"/>
<keyword evidence="2" id="KW-1133">Transmembrane helix</keyword>
<organism evidence="4 5">
    <name type="scientific">Candidatus Gemmiger avicola</name>
    <dbReference type="NCBI Taxonomy" id="2838605"/>
    <lineage>
        <taxon>Bacteria</taxon>
        <taxon>Bacillati</taxon>
        <taxon>Bacillota</taxon>
        <taxon>Clostridia</taxon>
        <taxon>Eubacteriales</taxon>
        <taxon>Gemmiger</taxon>
    </lineage>
</organism>
<sequence length="558" mass="60671">MKAPHSTPQDAIRRELGALPMPDRPLTDDQTRRILARACEKAGLPAPAPAPRQTVRAVHALPKARRARRKAVRTLAVAAAAVCACTATVFAAGPALLKMLRGEISFFAAAPASTAETADPLEAPRGSYAGTQPQLEAYNAAVGQSIEHGGVTMTLDNVAMDVSGLDAFFTVQGNEAIEDLLHREGYEPDWEKVGGLFNLLYTSVNGDENALYNDQNDYYLDENGRLKIWAHYLLNTLPEGDEITVELKAQCNVGPEKDSLYGDWQPFTFTVSLDGASVRAGGRVAQAGEYDVGYTETIDPDAYRGLGYDAQIPEDAQAETINIPLRLDYLAFGPVSGTIAARVPNQEYWDYLVVDEGRSPDAFYITDDTGKVLYSSCAAGYGVDQRRNLTAPDPAATAIVLTPVKLDWENAEANAEERTVTMEEMKNGAKIESSNLGGYTVQNFAIEDHAITYELVPYGWASAAMALNIIPNDDDVITMVAETAELLNGEESQTVTLYHSGLMTETADPATGIITVRHDYYAATREEIERIPSFRYYYQGGYTLDTAHALTLPLTAVE</sequence>
<feature type="domain" description="DUF4179" evidence="3">
    <location>
        <begin position="68"/>
        <end position="172"/>
    </location>
</feature>
<comment type="caution">
    <text evidence="4">The sequence shown here is derived from an EMBL/GenBank/DDBJ whole genome shotgun (WGS) entry which is preliminary data.</text>
</comment>
<accession>A0A9D2M641</accession>
<dbReference type="EMBL" id="DWYG01000082">
    <property type="protein sequence ID" value="HJB41902.1"/>
    <property type="molecule type" value="Genomic_DNA"/>
</dbReference>
<dbReference type="Gene3D" id="2.60.40.1630">
    <property type="entry name" value="bacillus anthracis domain"/>
    <property type="match status" value="1"/>
</dbReference>
<evidence type="ECO:0000313" key="4">
    <source>
        <dbReference type="EMBL" id="HJB41902.1"/>
    </source>
</evidence>
<dbReference type="AlphaFoldDB" id="A0A9D2M641"/>
<feature type="region of interest" description="Disordered" evidence="1">
    <location>
        <begin position="1"/>
        <end position="26"/>
    </location>
</feature>